<sequence>MENTNKPCELIAQFQDIPVSTGSLSCVRAFKSHDDVIQELIELRRMEISSLSLSLFFSNQQHEESVINSRDNKSETSFDTESKYLCATVRW</sequence>
<accession>A0AAV4TL12</accession>
<dbReference type="AlphaFoldDB" id="A0AAV4TL12"/>
<organism evidence="1 2">
    <name type="scientific">Caerostris darwini</name>
    <dbReference type="NCBI Taxonomy" id="1538125"/>
    <lineage>
        <taxon>Eukaryota</taxon>
        <taxon>Metazoa</taxon>
        <taxon>Ecdysozoa</taxon>
        <taxon>Arthropoda</taxon>
        <taxon>Chelicerata</taxon>
        <taxon>Arachnida</taxon>
        <taxon>Araneae</taxon>
        <taxon>Araneomorphae</taxon>
        <taxon>Entelegynae</taxon>
        <taxon>Araneoidea</taxon>
        <taxon>Araneidae</taxon>
        <taxon>Caerostris</taxon>
    </lineage>
</organism>
<comment type="caution">
    <text evidence="1">The sequence shown here is derived from an EMBL/GenBank/DDBJ whole genome shotgun (WGS) entry which is preliminary data.</text>
</comment>
<gene>
    <name evidence="1" type="ORF">CDAR_543911</name>
</gene>
<evidence type="ECO:0000313" key="1">
    <source>
        <dbReference type="EMBL" id="GIY45751.1"/>
    </source>
</evidence>
<dbReference type="EMBL" id="BPLQ01009658">
    <property type="protein sequence ID" value="GIY45751.1"/>
    <property type="molecule type" value="Genomic_DNA"/>
</dbReference>
<name>A0AAV4TL12_9ARAC</name>
<evidence type="ECO:0000313" key="2">
    <source>
        <dbReference type="Proteomes" id="UP001054837"/>
    </source>
</evidence>
<protein>
    <submittedName>
        <fullName evidence="1">Uncharacterized protein</fullName>
    </submittedName>
</protein>
<dbReference type="Proteomes" id="UP001054837">
    <property type="component" value="Unassembled WGS sequence"/>
</dbReference>
<proteinExistence type="predicted"/>
<keyword evidence="2" id="KW-1185">Reference proteome</keyword>
<reference evidence="1 2" key="1">
    <citation type="submission" date="2021-06" db="EMBL/GenBank/DDBJ databases">
        <title>Caerostris darwini draft genome.</title>
        <authorList>
            <person name="Kono N."/>
            <person name="Arakawa K."/>
        </authorList>
    </citation>
    <scope>NUCLEOTIDE SEQUENCE [LARGE SCALE GENOMIC DNA]</scope>
</reference>